<dbReference type="PANTHER" id="PTHR46033">
    <property type="entry name" value="PROTEIN MAIN-LIKE 2"/>
    <property type="match status" value="1"/>
</dbReference>
<feature type="compositionally biased region" description="Polar residues" evidence="1">
    <location>
        <begin position="122"/>
        <end position="135"/>
    </location>
</feature>
<dbReference type="PANTHER" id="PTHR46033:SF8">
    <property type="entry name" value="PROTEIN MAINTENANCE OF MERISTEMS-LIKE"/>
    <property type="match status" value="1"/>
</dbReference>
<dbReference type="RefSeq" id="XP_027186169.1">
    <property type="nucleotide sequence ID" value="XM_027330368.1"/>
</dbReference>
<evidence type="ECO:0000313" key="4">
    <source>
        <dbReference type="RefSeq" id="XP_027186169.1"/>
    </source>
</evidence>
<sequence>MRFSPHYLVKSSGGHGFTSQCVSYSTSTSSNWAYMPRMRGAFGQIIRNIIGDRRDGVERIPPTTSHKRHNEANRPIMQRCRRQQEVQDDDVDSTEHAHMEEDVPQPPQMEQTADDIPDTSPHPDQQTGFPEGPTLTSLLTQYEHHVARRLWEGEDRGSLKVITHGLKLKKFAEVPMPAPVEHWIQESGLMHLSSGYLTMADAGLISAFVERWHRETSSFHLPFGEMTITLDDVATLLHISPHGKIFDAPLNMNTNNAARAAHEYLGATWEEACAEICAQYRLQWLRDLYSHLIQTNQFECAGRTYLLHLVDCTIFADKTHTRVKTTRGLLRHWFSFMTTWEMELSTTLDRCYMSLLQCWIYEHFPRICKRGDRGAVPAHLPRACRWTAKHAVEGGLMAYRRRLDGLLLEDVVFTPYDDDRANHPFVSISIFSGYLQCGGVSVPYLPERCLRQFGRIQCIPRDVPPMQDSIDWVWQSTMRSSVETFRRLYPVATFPEEVTPDYYAWYISVSHLLILPPSTVAPSSPHTTVAAHVGPSSSAHAGRDRRAAELAHRALDMVRPFSEIHEILSELYRLYDD</sequence>
<gene>
    <name evidence="4" type="primary">LOC113784225</name>
</gene>
<organism evidence="3 4">
    <name type="scientific">Cicer arietinum</name>
    <name type="common">Chickpea</name>
    <name type="synonym">Garbanzo</name>
    <dbReference type="NCBI Taxonomy" id="3827"/>
    <lineage>
        <taxon>Eukaryota</taxon>
        <taxon>Viridiplantae</taxon>
        <taxon>Streptophyta</taxon>
        <taxon>Embryophyta</taxon>
        <taxon>Tracheophyta</taxon>
        <taxon>Spermatophyta</taxon>
        <taxon>Magnoliopsida</taxon>
        <taxon>eudicotyledons</taxon>
        <taxon>Gunneridae</taxon>
        <taxon>Pentapetalae</taxon>
        <taxon>rosids</taxon>
        <taxon>fabids</taxon>
        <taxon>Fabales</taxon>
        <taxon>Fabaceae</taxon>
        <taxon>Papilionoideae</taxon>
        <taxon>50 kb inversion clade</taxon>
        <taxon>NPAAA clade</taxon>
        <taxon>Hologalegina</taxon>
        <taxon>IRL clade</taxon>
        <taxon>Cicereae</taxon>
        <taxon>Cicer</taxon>
    </lineage>
</organism>
<dbReference type="InterPro" id="IPR019557">
    <property type="entry name" value="AminoTfrase-like_pln_mobile"/>
</dbReference>
<dbReference type="AlphaFoldDB" id="A0A3Q7WWU3"/>
<evidence type="ECO:0000259" key="2">
    <source>
        <dbReference type="Pfam" id="PF10536"/>
    </source>
</evidence>
<protein>
    <submittedName>
        <fullName evidence="4">Protein MAIN-LIKE 1-like</fullName>
    </submittedName>
</protein>
<dbReference type="OrthoDB" id="1421998at2759"/>
<proteinExistence type="predicted"/>
<evidence type="ECO:0000313" key="3">
    <source>
        <dbReference type="Proteomes" id="UP000087171"/>
    </source>
</evidence>
<dbReference type="Proteomes" id="UP000087171">
    <property type="component" value="Unplaced"/>
</dbReference>
<keyword evidence="3" id="KW-1185">Reference proteome</keyword>
<feature type="region of interest" description="Disordered" evidence="1">
    <location>
        <begin position="53"/>
        <end position="135"/>
    </location>
</feature>
<name>A0A3Q7WWU3_CICAR</name>
<evidence type="ECO:0000256" key="1">
    <source>
        <dbReference type="SAM" id="MobiDB-lite"/>
    </source>
</evidence>
<dbReference type="InterPro" id="IPR044824">
    <property type="entry name" value="MAIN-like"/>
</dbReference>
<dbReference type="Pfam" id="PF10536">
    <property type="entry name" value="PMD"/>
    <property type="match status" value="1"/>
</dbReference>
<reference evidence="4" key="1">
    <citation type="submission" date="2025-08" db="UniProtKB">
        <authorList>
            <consortium name="RefSeq"/>
        </authorList>
    </citation>
    <scope>IDENTIFICATION</scope>
    <source>
        <tissue evidence="4">Etiolated seedlings</tissue>
    </source>
</reference>
<accession>A0A3Q7WWU3</accession>
<dbReference type="GO" id="GO:0010073">
    <property type="term" value="P:meristem maintenance"/>
    <property type="evidence" value="ECO:0007669"/>
    <property type="project" value="InterPro"/>
</dbReference>
<feature type="domain" description="Aminotransferase-like plant mobile" evidence="2">
    <location>
        <begin position="196"/>
        <end position="506"/>
    </location>
</feature>